<evidence type="ECO:0000313" key="1">
    <source>
        <dbReference type="EMBL" id="GAB14358.1"/>
    </source>
</evidence>
<dbReference type="EMBL" id="BAEG01000064">
    <property type="protein sequence ID" value="GAB14358.1"/>
    <property type="molecule type" value="Genomic_DNA"/>
</dbReference>
<organism evidence="1 2">
    <name type="scientific">Arthrobacter globiformis (strain ATCC 8010 / DSM 20124 / JCM 1332 / NBRC 12137 / NCIMB 8907 / NRRL B-2979 / 168)</name>
    <dbReference type="NCBI Taxonomy" id="1077972"/>
    <lineage>
        <taxon>Bacteria</taxon>
        <taxon>Bacillati</taxon>
        <taxon>Actinomycetota</taxon>
        <taxon>Actinomycetes</taxon>
        <taxon>Micrococcales</taxon>
        <taxon>Micrococcaceae</taxon>
        <taxon>Arthrobacter</taxon>
    </lineage>
</organism>
<dbReference type="Pfam" id="PF14907">
    <property type="entry name" value="NTP_transf_5"/>
    <property type="match status" value="1"/>
</dbReference>
<accession>H0QNF7</accession>
<gene>
    <name evidence="1" type="ORF">ARGLB_064_01220</name>
</gene>
<protein>
    <submittedName>
        <fullName evidence="1">Uncharacterized protein</fullName>
    </submittedName>
</protein>
<comment type="caution">
    <text evidence="1">The sequence shown here is derived from an EMBL/GenBank/DDBJ whole genome shotgun (WGS) entry which is preliminary data.</text>
</comment>
<evidence type="ECO:0000313" key="2">
    <source>
        <dbReference type="Proteomes" id="UP000003828"/>
    </source>
</evidence>
<keyword evidence="2" id="KW-1185">Reference proteome</keyword>
<dbReference type="AlphaFoldDB" id="H0QNF7"/>
<reference evidence="1 2" key="1">
    <citation type="submission" date="2011-12" db="EMBL/GenBank/DDBJ databases">
        <title>Whole genome shotgun sequence of Arthrobacter globiformis NBRC 12137.</title>
        <authorList>
            <person name="Miyazawa S."/>
            <person name="Hosoyama A."/>
            <person name="Tsuchikane K."/>
            <person name="Katsumata H."/>
            <person name="Yamazaki S."/>
            <person name="Fujita N."/>
        </authorList>
    </citation>
    <scope>NUCLEOTIDE SEQUENCE [LARGE SCALE GENOMIC DNA]</scope>
    <source>
        <strain evidence="1 2">NBRC 12137</strain>
    </source>
</reference>
<dbReference type="Proteomes" id="UP000003828">
    <property type="component" value="Unassembled WGS sequence"/>
</dbReference>
<proteinExistence type="predicted"/>
<sequence length="313" mass="34237">MMEVPAAEGGQLSIGESVLLGHALVARVAESLGIRAFFIKGPASVIQGLRLPKVSVDVDVFVAPADLEPMLAGLHQRGWRERAAEETAGVFYKHSVTLNHPSWPCHIDLHFRFPGMERDPAGAFDAMWAHTQVLEIAGWGVRVPSKELGVVLLALHALRAPHLHISQQELHFLKDLAAREALGPAVHEISAATDALAAMRPFLVEILPGHAAAEWPSASAEWRNRLFSREPGSARIIALLQAPLRDKPRMVRAALLPADTVYLSQDPYVDLSPKGRLRAYAARWVRFLRASPRLARDLAAYGRSIYPGCPRGG</sequence>
<dbReference type="InterPro" id="IPR039498">
    <property type="entry name" value="NTP_transf_5"/>
</dbReference>
<dbReference type="eggNOG" id="ENOG5033X8F">
    <property type="taxonomic scope" value="Bacteria"/>
</dbReference>
<dbReference type="STRING" id="1077972.ARGLB_064_01220"/>
<name>H0QNF7_ARTG1</name>